<protein>
    <submittedName>
        <fullName evidence="9">Nucleoside diphosphate-linked moiety X motif</fullName>
    </submittedName>
</protein>
<evidence type="ECO:0000313" key="10">
    <source>
        <dbReference type="EMBL" id="RLU21478.1"/>
    </source>
</evidence>
<dbReference type="AlphaFoldDB" id="A0A026W0R2"/>
<evidence type="ECO:0000259" key="8">
    <source>
        <dbReference type="PROSITE" id="PS51462"/>
    </source>
</evidence>
<dbReference type="OMA" id="FPTCEIN"/>
<keyword evidence="5" id="KW-0378">Hydrolase</keyword>
<dbReference type="GO" id="GO:0044715">
    <property type="term" value="F:8-oxo-dGDP phosphatase activity"/>
    <property type="evidence" value="ECO:0007669"/>
    <property type="project" value="TreeGrafter"/>
</dbReference>
<dbReference type="Pfam" id="PF00293">
    <property type="entry name" value="NUDIX"/>
    <property type="match status" value="1"/>
</dbReference>
<dbReference type="Gene3D" id="3.90.79.10">
    <property type="entry name" value="Nucleoside Triphosphate Pyrophosphohydrolase"/>
    <property type="match status" value="1"/>
</dbReference>
<reference evidence="10" key="3">
    <citation type="submission" date="2018-07" db="EMBL/GenBank/DDBJ databases">
        <authorList>
            <person name="Mckenzie S.K."/>
            <person name="Kronauer D.J.C."/>
        </authorList>
    </citation>
    <scope>NUCLEOTIDE SEQUENCE</scope>
    <source>
        <strain evidence="10">Clonal line C1</strain>
    </source>
</reference>
<dbReference type="InterPro" id="IPR000086">
    <property type="entry name" value="NUDIX_hydrolase_dom"/>
</dbReference>
<dbReference type="EMBL" id="QOIP01000006">
    <property type="protein sequence ID" value="RLU21478.1"/>
    <property type="molecule type" value="Genomic_DNA"/>
</dbReference>
<accession>A0A026W0R2</accession>
<gene>
    <name evidence="10" type="ORF">DMN91_005851</name>
    <name evidence="9" type="ORF">X777_12202</name>
</gene>
<comment type="cofactor">
    <cofactor evidence="2">
        <name>Mg(2+)</name>
        <dbReference type="ChEBI" id="CHEBI:18420"/>
    </cofactor>
</comment>
<dbReference type="EMBL" id="KK107503">
    <property type="protein sequence ID" value="EZA49657.1"/>
    <property type="molecule type" value="Genomic_DNA"/>
</dbReference>
<dbReference type="Proteomes" id="UP000053097">
    <property type="component" value="Unassembled WGS sequence"/>
</dbReference>
<keyword evidence="11" id="KW-1185">Reference proteome</keyword>
<dbReference type="OrthoDB" id="10005910at2759"/>
<dbReference type="GO" id="GO:0046872">
    <property type="term" value="F:metal ion binding"/>
    <property type="evidence" value="ECO:0007669"/>
    <property type="project" value="UniProtKB-KW"/>
</dbReference>
<evidence type="ECO:0000256" key="6">
    <source>
        <dbReference type="ARBA" id="ARBA00022842"/>
    </source>
</evidence>
<evidence type="ECO:0000313" key="9">
    <source>
        <dbReference type="EMBL" id="EZA49657.1"/>
    </source>
</evidence>
<evidence type="ECO:0000256" key="3">
    <source>
        <dbReference type="ARBA" id="ARBA00005582"/>
    </source>
</evidence>
<proteinExistence type="inferred from homology"/>
<dbReference type="PROSITE" id="PS00893">
    <property type="entry name" value="NUDIX_BOX"/>
    <property type="match status" value="1"/>
</dbReference>
<evidence type="ECO:0000256" key="4">
    <source>
        <dbReference type="ARBA" id="ARBA00022723"/>
    </source>
</evidence>
<reference evidence="10" key="2">
    <citation type="journal article" date="2018" name="Genome Res.">
        <title>The genomic architecture and molecular evolution of ant odorant receptors.</title>
        <authorList>
            <person name="McKenzie S.K."/>
            <person name="Kronauer D.J.C."/>
        </authorList>
    </citation>
    <scope>NUCLEOTIDE SEQUENCE [LARGE SCALE GENOMIC DNA]</scope>
    <source>
        <strain evidence="10">Clonal line C1</strain>
    </source>
</reference>
<reference evidence="9 11" key="1">
    <citation type="journal article" date="2014" name="Curr. Biol.">
        <title>The genome of the clonal raider ant Cerapachys biroi.</title>
        <authorList>
            <person name="Oxley P.R."/>
            <person name="Ji L."/>
            <person name="Fetter-Pruneda I."/>
            <person name="McKenzie S.K."/>
            <person name="Li C."/>
            <person name="Hu H."/>
            <person name="Zhang G."/>
            <person name="Kronauer D.J."/>
        </authorList>
    </citation>
    <scope>NUCLEOTIDE SEQUENCE [LARGE SCALE GENOMIC DNA]</scope>
</reference>
<keyword evidence="7" id="KW-0464">Manganese</keyword>
<sequence length="327" mass="35974">MSDFIENQVQLLLAGQALENDDICNVHAVAGDTTGAKSGQLTAHVPICLETVTYIVAAVVINDQGEVLMMQEAKASCTGKWYLPAGRVEKNENLVSAVKREVLEETGLVIAPTTLILVECANGTWFRFVFTGDIVGGALKTPDRANEESLQACWVRNINDLPLRSNDIIYLLDRGKSYVSNKTVPQHPQLMPATKPHARLLLRVVVTSKKRATNRLHVLMSDTDRCNPPVCEINPNRSLLSTLHSFMTEIFGNDVAQHKPHGLLSVEFSGGQGGDGLCLTLLVSFKLPLEDLPIFGKYVWHELSENVAETLATRLPRNMTVPLKVVR</sequence>
<dbReference type="InterPro" id="IPR020084">
    <property type="entry name" value="NUDIX_hydrolase_CS"/>
</dbReference>
<evidence type="ECO:0000256" key="7">
    <source>
        <dbReference type="ARBA" id="ARBA00023211"/>
    </source>
</evidence>
<dbReference type="GO" id="GO:0044716">
    <property type="term" value="F:8-oxo-GDP phosphatase activity"/>
    <property type="evidence" value="ECO:0007669"/>
    <property type="project" value="TreeGrafter"/>
</dbReference>
<comment type="similarity">
    <text evidence="3">Belongs to the Nudix hydrolase family.</text>
</comment>
<dbReference type="CDD" id="cd04671">
    <property type="entry name" value="NUDIX_8DGDPP_Nudt18"/>
    <property type="match status" value="1"/>
</dbReference>
<dbReference type="Proteomes" id="UP000279307">
    <property type="component" value="Chromosome 6"/>
</dbReference>
<dbReference type="PROSITE" id="PS51462">
    <property type="entry name" value="NUDIX"/>
    <property type="match status" value="1"/>
</dbReference>
<organism evidence="9 11">
    <name type="scientific">Ooceraea biroi</name>
    <name type="common">Clonal raider ant</name>
    <name type="synonym">Cerapachys biroi</name>
    <dbReference type="NCBI Taxonomy" id="2015173"/>
    <lineage>
        <taxon>Eukaryota</taxon>
        <taxon>Metazoa</taxon>
        <taxon>Ecdysozoa</taxon>
        <taxon>Arthropoda</taxon>
        <taxon>Hexapoda</taxon>
        <taxon>Insecta</taxon>
        <taxon>Pterygota</taxon>
        <taxon>Neoptera</taxon>
        <taxon>Endopterygota</taxon>
        <taxon>Hymenoptera</taxon>
        <taxon>Apocrita</taxon>
        <taxon>Aculeata</taxon>
        <taxon>Formicoidea</taxon>
        <taxon>Formicidae</taxon>
        <taxon>Dorylinae</taxon>
        <taxon>Ooceraea</taxon>
    </lineage>
</organism>
<evidence type="ECO:0000313" key="11">
    <source>
        <dbReference type="Proteomes" id="UP000053097"/>
    </source>
</evidence>
<dbReference type="STRING" id="2015173.A0A026W0R2"/>
<dbReference type="PANTHER" id="PTHR22769">
    <property type="entry name" value="MUTT/NUDIX HYDROLASE"/>
    <property type="match status" value="1"/>
</dbReference>
<dbReference type="InterPro" id="IPR042970">
    <property type="entry name" value="NUDT18_NUDIX"/>
</dbReference>
<dbReference type="PANTHER" id="PTHR22769:SF56">
    <property type="entry name" value="8-OXO-DGDP PHOSPHATASE NUDT18"/>
    <property type="match status" value="1"/>
</dbReference>
<evidence type="ECO:0000256" key="1">
    <source>
        <dbReference type="ARBA" id="ARBA00001936"/>
    </source>
</evidence>
<dbReference type="SUPFAM" id="SSF55811">
    <property type="entry name" value="Nudix"/>
    <property type="match status" value="1"/>
</dbReference>
<keyword evidence="4" id="KW-0479">Metal-binding</keyword>
<evidence type="ECO:0000256" key="2">
    <source>
        <dbReference type="ARBA" id="ARBA00001946"/>
    </source>
</evidence>
<dbReference type="InterPro" id="IPR015797">
    <property type="entry name" value="NUDIX_hydrolase-like_dom_sf"/>
</dbReference>
<keyword evidence="6" id="KW-0460">Magnesium</keyword>
<comment type="cofactor">
    <cofactor evidence="1">
        <name>Mn(2+)</name>
        <dbReference type="ChEBI" id="CHEBI:29035"/>
    </cofactor>
</comment>
<feature type="domain" description="Nudix hydrolase" evidence="8">
    <location>
        <begin position="51"/>
        <end position="176"/>
    </location>
</feature>
<evidence type="ECO:0000256" key="5">
    <source>
        <dbReference type="ARBA" id="ARBA00022801"/>
    </source>
</evidence>
<name>A0A026W0R2_OOCBI</name>